<feature type="compositionally biased region" description="Low complexity" evidence="13">
    <location>
        <begin position="380"/>
        <end position="395"/>
    </location>
</feature>
<dbReference type="GO" id="GO:0006417">
    <property type="term" value="P:regulation of translation"/>
    <property type="evidence" value="ECO:0007669"/>
    <property type="project" value="UniProtKB-KW"/>
</dbReference>
<feature type="compositionally biased region" description="Basic and acidic residues" evidence="13">
    <location>
        <begin position="32"/>
        <end position="41"/>
    </location>
</feature>
<evidence type="ECO:0000256" key="8">
    <source>
        <dbReference type="ARBA" id="ARBA00022845"/>
    </source>
</evidence>
<evidence type="ECO:0000259" key="14">
    <source>
        <dbReference type="Pfam" id="PF09405"/>
    </source>
</evidence>
<dbReference type="GO" id="GO:0003729">
    <property type="term" value="F:mRNA binding"/>
    <property type="evidence" value="ECO:0007669"/>
    <property type="project" value="InterPro"/>
</dbReference>
<keyword evidence="8" id="KW-0810">Translation regulation</keyword>
<feature type="compositionally biased region" description="Polar residues" evidence="13">
    <location>
        <begin position="341"/>
        <end position="354"/>
    </location>
</feature>
<dbReference type="GO" id="GO:0006397">
    <property type="term" value="P:mRNA processing"/>
    <property type="evidence" value="ECO:0007669"/>
    <property type="project" value="UniProtKB-KW"/>
</dbReference>
<evidence type="ECO:0000256" key="6">
    <source>
        <dbReference type="ARBA" id="ARBA00022664"/>
    </source>
</evidence>
<organism evidence="15 16">
    <name type="scientific">Coccomyxa viridis</name>
    <dbReference type="NCBI Taxonomy" id="1274662"/>
    <lineage>
        <taxon>Eukaryota</taxon>
        <taxon>Viridiplantae</taxon>
        <taxon>Chlorophyta</taxon>
        <taxon>core chlorophytes</taxon>
        <taxon>Trebouxiophyceae</taxon>
        <taxon>Trebouxiophyceae incertae sedis</taxon>
        <taxon>Coccomyxaceae</taxon>
        <taxon>Coccomyxa</taxon>
    </lineage>
</organism>
<feature type="compositionally biased region" description="Low complexity" evidence="13">
    <location>
        <begin position="443"/>
        <end position="453"/>
    </location>
</feature>
<dbReference type="Pfam" id="PF09405">
    <property type="entry name" value="Btz"/>
    <property type="match status" value="1"/>
</dbReference>
<evidence type="ECO:0000256" key="11">
    <source>
        <dbReference type="ARBA" id="ARBA00023187"/>
    </source>
</evidence>
<feature type="compositionally biased region" description="Basic and acidic residues" evidence="13">
    <location>
        <begin position="170"/>
        <end position="179"/>
    </location>
</feature>
<comment type="subcellular location">
    <subcellularLocation>
        <location evidence="2">Cytoplasm</location>
    </subcellularLocation>
    <subcellularLocation>
        <location evidence="1">Nucleus</location>
    </subcellularLocation>
</comment>
<keyword evidence="6" id="KW-0507">mRNA processing</keyword>
<keyword evidence="11" id="KW-0508">mRNA splicing</keyword>
<dbReference type="PANTHER" id="PTHR46837">
    <property type="entry name" value="PROTEIN MLN51 HOMOLOG"/>
    <property type="match status" value="1"/>
</dbReference>
<keyword evidence="12" id="KW-0539">Nucleus</keyword>
<dbReference type="GO" id="GO:0035145">
    <property type="term" value="C:exon-exon junction complex"/>
    <property type="evidence" value="ECO:0007669"/>
    <property type="project" value="InterPro"/>
</dbReference>
<dbReference type="GO" id="GO:0000184">
    <property type="term" value="P:nuclear-transcribed mRNA catabolic process, nonsense-mediated decay"/>
    <property type="evidence" value="ECO:0007669"/>
    <property type="project" value="UniProtKB-KW"/>
</dbReference>
<dbReference type="InterPro" id="IPR018545">
    <property type="entry name" value="Btz_dom"/>
</dbReference>
<evidence type="ECO:0000256" key="10">
    <source>
        <dbReference type="ARBA" id="ARBA00023161"/>
    </source>
</evidence>
<feature type="compositionally biased region" description="Basic residues" evidence="13">
    <location>
        <begin position="199"/>
        <end position="209"/>
    </location>
</feature>
<name>A0AAV1IFF0_9CHLO</name>
<feature type="compositionally biased region" description="Basic and acidic residues" evidence="13">
    <location>
        <begin position="115"/>
        <end position="128"/>
    </location>
</feature>
<evidence type="ECO:0000313" key="15">
    <source>
        <dbReference type="EMBL" id="CAK0784902.1"/>
    </source>
</evidence>
<dbReference type="GO" id="GO:0008380">
    <property type="term" value="P:RNA splicing"/>
    <property type="evidence" value="ECO:0007669"/>
    <property type="project" value="UniProtKB-KW"/>
</dbReference>
<evidence type="ECO:0000256" key="9">
    <source>
        <dbReference type="ARBA" id="ARBA00022884"/>
    </source>
</evidence>
<evidence type="ECO:0000256" key="13">
    <source>
        <dbReference type="SAM" id="MobiDB-lite"/>
    </source>
</evidence>
<dbReference type="EMBL" id="CAUYUE010000011">
    <property type="protein sequence ID" value="CAK0784902.1"/>
    <property type="molecule type" value="Genomic_DNA"/>
</dbReference>
<comment type="caution">
    <text evidence="15">The sequence shown here is derived from an EMBL/GenBank/DDBJ whole genome shotgun (WGS) entry which is preliminary data.</text>
</comment>
<dbReference type="Proteomes" id="UP001314263">
    <property type="component" value="Unassembled WGS sequence"/>
</dbReference>
<feature type="compositionally biased region" description="Low complexity" evidence="13">
    <location>
        <begin position="317"/>
        <end position="327"/>
    </location>
</feature>
<keyword evidence="10" id="KW-0866">Nonsense-mediated mRNA decay</keyword>
<keyword evidence="4" id="KW-0813">Transport</keyword>
<keyword evidence="5" id="KW-0963">Cytoplasm</keyword>
<feature type="compositionally biased region" description="Acidic residues" evidence="13">
    <location>
        <begin position="8"/>
        <end position="31"/>
    </location>
</feature>
<keyword evidence="9" id="KW-0694">RNA-binding</keyword>
<dbReference type="PANTHER" id="PTHR46837:SF5">
    <property type="entry name" value="PROTEIN MLN51 HOMOLOG"/>
    <property type="match status" value="1"/>
</dbReference>
<accession>A0AAV1IFF0</accession>
<evidence type="ECO:0000313" key="16">
    <source>
        <dbReference type="Proteomes" id="UP001314263"/>
    </source>
</evidence>
<feature type="region of interest" description="Disordered" evidence="13">
    <location>
        <begin position="1"/>
        <end position="453"/>
    </location>
</feature>
<evidence type="ECO:0000256" key="2">
    <source>
        <dbReference type="ARBA" id="ARBA00004496"/>
    </source>
</evidence>
<dbReference type="GO" id="GO:0005737">
    <property type="term" value="C:cytoplasm"/>
    <property type="evidence" value="ECO:0007669"/>
    <property type="project" value="UniProtKB-SubCell"/>
</dbReference>
<feature type="compositionally biased region" description="Basic residues" evidence="13">
    <location>
        <begin position="259"/>
        <end position="270"/>
    </location>
</feature>
<evidence type="ECO:0000256" key="3">
    <source>
        <dbReference type="ARBA" id="ARBA00009548"/>
    </source>
</evidence>
<sequence>MATHEADPGNEEGYADAENESVFTDSEEEEGELKIGRRDFASDDEGEADPGELHHDQAAAGLPTERLGALSLGNVPAGADGPDTYRSVGGSLKGDSDGYESEVEEDAAEVPGEQHIQEQKPPRKKAEPFDVPSSGAFWMHDDRMDDDELAPSGRGVPKQKKLFDPDGGEDVWKHDRFELLDLPPEEDDYRGFLAGARRGGGRRGGRGFRGRQDVEPPPGYENGAAPSGAAHSTSQYEQEDTGYGGAGPQYGIEQAGSRGRGRGGRGRGRARSAVPINGHSQAEEGGRGARGRRGRPGAGYVNGGSAEASGSGRGRGRTQSSARSSQQQGGGSLRTEEWPSLPTQQSSQRATQLNVGAKDYTPGQGLPLPSGQDPGRSLQAGAAPFAPPADALPIPEGGFIPGPLQTAEGGALQPPVRRPVSIQAPTDDTAARPAGGRGRGSRRYTASSGAAVA</sequence>
<evidence type="ECO:0000256" key="5">
    <source>
        <dbReference type="ARBA" id="ARBA00022490"/>
    </source>
</evidence>
<evidence type="ECO:0000256" key="4">
    <source>
        <dbReference type="ARBA" id="ARBA00022448"/>
    </source>
</evidence>
<evidence type="ECO:0000256" key="7">
    <source>
        <dbReference type="ARBA" id="ARBA00022816"/>
    </source>
</evidence>
<protein>
    <recommendedName>
        <fullName evidence="14">Btz domain-containing protein</fullName>
    </recommendedName>
</protein>
<dbReference type="AlphaFoldDB" id="A0AAV1IFF0"/>
<proteinExistence type="inferred from homology"/>
<feature type="domain" description="Btz" evidence="14">
    <location>
        <begin position="104"/>
        <end position="180"/>
    </location>
</feature>
<feature type="compositionally biased region" description="Acidic residues" evidence="13">
    <location>
        <begin position="97"/>
        <end position="108"/>
    </location>
</feature>
<keyword evidence="16" id="KW-1185">Reference proteome</keyword>
<keyword evidence="7" id="KW-0509">mRNA transport</keyword>
<reference evidence="15 16" key="1">
    <citation type="submission" date="2023-10" db="EMBL/GenBank/DDBJ databases">
        <authorList>
            <person name="Maclean D."/>
            <person name="Macfadyen A."/>
        </authorList>
    </citation>
    <scope>NUCLEOTIDE SEQUENCE [LARGE SCALE GENOMIC DNA]</scope>
</reference>
<comment type="similarity">
    <text evidence="3">Belongs to the CASC3 family.</text>
</comment>
<evidence type="ECO:0000256" key="12">
    <source>
        <dbReference type="ARBA" id="ARBA00023242"/>
    </source>
</evidence>
<dbReference type="InterPro" id="IPR044796">
    <property type="entry name" value="MLN51_plant"/>
</dbReference>
<evidence type="ECO:0000256" key="1">
    <source>
        <dbReference type="ARBA" id="ARBA00004123"/>
    </source>
</evidence>
<gene>
    <name evidence="15" type="ORF">CVIRNUC_008107</name>
</gene>
<dbReference type="GO" id="GO:0051028">
    <property type="term" value="P:mRNA transport"/>
    <property type="evidence" value="ECO:0007669"/>
    <property type="project" value="UniProtKB-KW"/>
</dbReference>